<feature type="transmembrane region" description="Helical" evidence="5">
    <location>
        <begin position="191"/>
        <end position="212"/>
    </location>
</feature>
<feature type="transmembrane region" description="Helical" evidence="5">
    <location>
        <begin position="224"/>
        <end position="242"/>
    </location>
</feature>
<accession>A0A521BWZ0</accession>
<evidence type="ECO:0000313" key="7">
    <source>
        <dbReference type="Proteomes" id="UP000317593"/>
    </source>
</evidence>
<dbReference type="GO" id="GO:0030026">
    <property type="term" value="P:intracellular manganese ion homeostasis"/>
    <property type="evidence" value="ECO:0007669"/>
    <property type="project" value="InterPro"/>
</dbReference>
<dbReference type="PANTHER" id="PTHR31851">
    <property type="entry name" value="FE(2+)/MN(2+) TRANSPORTER PCL1"/>
    <property type="match status" value="1"/>
</dbReference>
<evidence type="ECO:0000256" key="2">
    <source>
        <dbReference type="ARBA" id="ARBA00022692"/>
    </source>
</evidence>
<gene>
    <name evidence="6" type="ORF">SAMN06265218_104136</name>
</gene>
<evidence type="ECO:0000256" key="1">
    <source>
        <dbReference type="ARBA" id="ARBA00004127"/>
    </source>
</evidence>
<dbReference type="Proteomes" id="UP000317593">
    <property type="component" value="Unassembled WGS sequence"/>
</dbReference>
<dbReference type="OrthoDB" id="9781619at2"/>
<protein>
    <submittedName>
        <fullName evidence="6">Predicted Fe2+/Mn2+ transporter, VIT1/CCC1 family</fullName>
    </submittedName>
</protein>
<evidence type="ECO:0000256" key="5">
    <source>
        <dbReference type="SAM" id="Phobius"/>
    </source>
</evidence>
<dbReference type="GO" id="GO:0005384">
    <property type="term" value="F:manganese ion transmembrane transporter activity"/>
    <property type="evidence" value="ECO:0007669"/>
    <property type="project" value="InterPro"/>
</dbReference>
<dbReference type="Pfam" id="PF01988">
    <property type="entry name" value="VIT1"/>
    <property type="match status" value="1"/>
</dbReference>
<dbReference type="EMBL" id="FXTH01000004">
    <property type="protein sequence ID" value="SMO51717.1"/>
    <property type="molecule type" value="Genomic_DNA"/>
</dbReference>
<dbReference type="GO" id="GO:0012505">
    <property type="term" value="C:endomembrane system"/>
    <property type="evidence" value="ECO:0007669"/>
    <property type="project" value="UniProtKB-SubCell"/>
</dbReference>
<evidence type="ECO:0000256" key="3">
    <source>
        <dbReference type="ARBA" id="ARBA00022989"/>
    </source>
</evidence>
<dbReference type="AlphaFoldDB" id="A0A521BWZ0"/>
<reference evidence="6 7" key="1">
    <citation type="submission" date="2017-05" db="EMBL/GenBank/DDBJ databases">
        <authorList>
            <person name="Varghese N."/>
            <person name="Submissions S."/>
        </authorList>
    </citation>
    <scope>NUCLEOTIDE SEQUENCE [LARGE SCALE GENOMIC DNA]</scope>
    <source>
        <strain evidence="6 7">DSM 21194</strain>
    </source>
</reference>
<keyword evidence="3 5" id="KW-1133">Transmembrane helix</keyword>
<keyword evidence="2 5" id="KW-0812">Transmembrane</keyword>
<keyword evidence="4 5" id="KW-0472">Membrane</keyword>
<keyword evidence="7" id="KW-1185">Reference proteome</keyword>
<organism evidence="6 7">
    <name type="scientific">Fodinibius sediminis</name>
    <dbReference type="NCBI Taxonomy" id="1214077"/>
    <lineage>
        <taxon>Bacteria</taxon>
        <taxon>Pseudomonadati</taxon>
        <taxon>Balneolota</taxon>
        <taxon>Balneolia</taxon>
        <taxon>Balneolales</taxon>
        <taxon>Balneolaceae</taxon>
        <taxon>Fodinibius</taxon>
    </lineage>
</organism>
<sequence>MKNELNHSLDEDYRDPGWLSRNQKYLAEFVYGGIDGSVTTFAVVAGSAGADLAPAIIIILGFANLIADGFSMSVGSYLSNKSELENFRKHERREHWEVENMPEQETEEVRNIFREKGFEGPLLEKVVTVITNDKERWVDVMMKEELAMMKRSKSPLAMGIVTFISFIIVGLVPLLIYILDYVTSAPLNHLFTSSIILTSLSFVGIGFLKSIVTQTSKLKSIGETLLLGTIAAVLAYYTGHFLEKLF</sequence>
<proteinExistence type="predicted"/>
<dbReference type="InterPro" id="IPR008217">
    <property type="entry name" value="Ccc1_fam"/>
</dbReference>
<name>A0A521BWZ0_9BACT</name>
<feature type="transmembrane region" description="Helical" evidence="5">
    <location>
        <begin position="156"/>
        <end position="179"/>
    </location>
</feature>
<comment type="subcellular location">
    <subcellularLocation>
        <location evidence="1">Endomembrane system</location>
        <topology evidence="1">Multi-pass membrane protein</topology>
    </subcellularLocation>
</comment>
<evidence type="ECO:0000256" key="4">
    <source>
        <dbReference type="ARBA" id="ARBA00023136"/>
    </source>
</evidence>
<dbReference type="RefSeq" id="WP_142713653.1">
    <property type="nucleotide sequence ID" value="NZ_FXTH01000004.1"/>
</dbReference>
<evidence type="ECO:0000313" key="6">
    <source>
        <dbReference type="EMBL" id="SMO51717.1"/>
    </source>
</evidence>